<dbReference type="Proteomes" id="UP000314294">
    <property type="component" value="Unassembled WGS sequence"/>
</dbReference>
<protein>
    <submittedName>
        <fullName evidence="2">Uncharacterized protein</fullName>
    </submittedName>
</protein>
<accession>A0A4Z2F7H5</accession>
<evidence type="ECO:0000313" key="3">
    <source>
        <dbReference type="Proteomes" id="UP000314294"/>
    </source>
</evidence>
<sequence length="72" mass="8105">MQFECLLVFSEWAVDHTRAQPVNSLRRTADGNRPHAPPTRRTAPPTWQSNSPETRLGAKMSCEKISLIQEAS</sequence>
<organism evidence="2 3">
    <name type="scientific">Liparis tanakae</name>
    <name type="common">Tanaka's snailfish</name>
    <dbReference type="NCBI Taxonomy" id="230148"/>
    <lineage>
        <taxon>Eukaryota</taxon>
        <taxon>Metazoa</taxon>
        <taxon>Chordata</taxon>
        <taxon>Craniata</taxon>
        <taxon>Vertebrata</taxon>
        <taxon>Euteleostomi</taxon>
        <taxon>Actinopterygii</taxon>
        <taxon>Neopterygii</taxon>
        <taxon>Teleostei</taxon>
        <taxon>Neoteleostei</taxon>
        <taxon>Acanthomorphata</taxon>
        <taxon>Eupercaria</taxon>
        <taxon>Perciformes</taxon>
        <taxon>Cottioidei</taxon>
        <taxon>Cottales</taxon>
        <taxon>Liparidae</taxon>
        <taxon>Liparis</taxon>
    </lineage>
</organism>
<name>A0A4Z2F7H5_9TELE</name>
<dbReference type="EMBL" id="SRLO01001550">
    <property type="protein sequence ID" value="TNN36955.1"/>
    <property type="molecule type" value="Genomic_DNA"/>
</dbReference>
<comment type="caution">
    <text evidence="2">The sequence shown here is derived from an EMBL/GenBank/DDBJ whole genome shotgun (WGS) entry which is preliminary data.</text>
</comment>
<evidence type="ECO:0000256" key="1">
    <source>
        <dbReference type="SAM" id="MobiDB-lite"/>
    </source>
</evidence>
<feature type="region of interest" description="Disordered" evidence="1">
    <location>
        <begin position="23"/>
        <end position="61"/>
    </location>
</feature>
<dbReference type="AlphaFoldDB" id="A0A4Z2F7H5"/>
<reference evidence="2 3" key="1">
    <citation type="submission" date="2019-03" db="EMBL/GenBank/DDBJ databases">
        <title>First draft genome of Liparis tanakae, snailfish: a comprehensive survey of snailfish specific genes.</title>
        <authorList>
            <person name="Kim W."/>
            <person name="Song I."/>
            <person name="Jeong J.-H."/>
            <person name="Kim D."/>
            <person name="Kim S."/>
            <person name="Ryu S."/>
            <person name="Song J.Y."/>
            <person name="Lee S.K."/>
        </authorList>
    </citation>
    <scope>NUCLEOTIDE SEQUENCE [LARGE SCALE GENOMIC DNA]</scope>
    <source>
        <tissue evidence="2">Muscle</tissue>
    </source>
</reference>
<proteinExistence type="predicted"/>
<gene>
    <name evidence="2" type="ORF">EYF80_052878</name>
</gene>
<evidence type="ECO:0000313" key="2">
    <source>
        <dbReference type="EMBL" id="TNN36955.1"/>
    </source>
</evidence>
<keyword evidence="3" id="KW-1185">Reference proteome</keyword>